<dbReference type="Gene3D" id="3.90.1170.20">
    <property type="entry name" value="Quinolinate phosphoribosyl transferase, N-terminal domain"/>
    <property type="match status" value="1"/>
</dbReference>
<feature type="domain" description="Quinolinate phosphoribosyl transferase N-terminal" evidence="14">
    <location>
        <begin position="23"/>
        <end position="108"/>
    </location>
</feature>
<comment type="catalytic activity">
    <reaction evidence="10">
        <text>nicotinate beta-D-ribonucleotide + CO2 + diphosphate = quinolinate + 5-phospho-alpha-D-ribose 1-diphosphate + 2 H(+)</text>
        <dbReference type="Rhea" id="RHEA:12733"/>
        <dbReference type="ChEBI" id="CHEBI:15378"/>
        <dbReference type="ChEBI" id="CHEBI:16526"/>
        <dbReference type="ChEBI" id="CHEBI:29959"/>
        <dbReference type="ChEBI" id="CHEBI:33019"/>
        <dbReference type="ChEBI" id="CHEBI:57502"/>
        <dbReference type="ChEBI" id="CHEBI:58017"/>
        <dbReference type="EC" id="2.4.2.19"/>
    </reaction>
</comment>
<organism evidence="15 16">
    <name type="scientific">Virgibacillus massiliensis</name>
    <dbReference type="NCBI Taxonomy" id="1462526"/>
    <lineage>
        <taxon>Bacteria</taxon>
        <taxon>Bacillati</taxon>
        <taxon>Bacillota</taxon>
        <taxon>Bacilli</taxon>
        <taxon>Bacillales</taxon>
        <taxon>Bacillaceae</taxon>
        <taxon>Virgibacillus</taxon>
    </lineage>
</organism>
<keyword evidence="7 12" id="KW-0328">Glycosyltransferase</keyword>
<comment type="similarity">
    <text evidence="3 12">Belongs to the NadC/ModD family.</text>
</comment>
<evidence type="ECO:0000256" key="9">
    <source>
        <dbReference type="ARBA" id="ARBA00033102"/>
    </source>
</evidence>
<reference evidence="16" key="2">
    <citation type="submission" date="2014-05" db="EMBL/GenBank/DDBJ databases">
        <title>Draft genome sequence of Virgibacillus massiliensis Vm-5.</title>
        <authorList>
            <person name="Khelaifia S."/>
            <person name="Croce O."/>
            <person name="Lagier J.C."/>
            <person name="Raoult D."/>
        </authorList>
    </citation>
    <scope>NUCLEOTIDE SEQUENCE [LARGE SCALE GENOMIC DNA]</scope>
    <source>
        <strain evidence="16">Vm-5</strain>
    </source>
</reference>
<evidence type="ECO:0000256" key="7">
    <source>
        <dbReference type="ARBA" id="ARBA00022676"/>
    </source>
</evidence>
<reference evidence="15 16" key="1">
    <citation type="submission" date="2014-03" db="EMBL/GenBank/DDBJ databases">
        <authorList>
            <person name="Urmite Genomes U."/>
        </authorList>
    </citation>
    <scope>NUCLEOTIDE SEQUENCE [LARGE SCALE GENOMIC DNA]</scope>
    <source>
        <strain evidence="15 16">Vm-5</strain>
    </source>
</reference>
<dbReference type="InterPro" id="IPR022412">
    <property type="entry name" value="Quinolinate_PRibosylTrfase_N"/>
</dbReference>
<keyword evidence="8 12" id="KW-0808">Transferase</keyword>
<evidence type="ECO:0000313" key="15">
    <source>
        <dbReference type="EMBL" id="CDQ41091.1"/>
    </source>
</evidence>
<dbReference type="InterPro" id="IPR004393">
    <property type="entry name" value="NadC"/>
</dbReference>
<feature type="domain" description="Quinolinate phosphoribosyl transferase C-terminal" evidence="13">
    <location>
        <begin position="110"/>
        <end position="273"/>
    </location>
</feature>
<evidence type="ECO:0000256" key="5">
    <source>
        <dbReference type="ARBA" id="ARBA00011944"/>
    </source>
</evidence>
<dbReference type="UniPathway" id="UPA00253">
    <property type="reaction ID" value="UER00331"/>
</dbReference>
<accession>A0A024QGL9</accession>
<evidence type="ECO:0000256" key="6">
    <source>
        <dbReference type="ARBA" id="ARBA00022642"/>
    </source>
</evidence>
<proteinExistence type="inferred from homology"/>
<dbReference type="Gene3D" id="3.20.20.70">
    <property type="entry name" value="Aldolase class I"/>
    <property type="match status" value="1"/>
</dbReference>
<dbReference type="SUPFAM" id="SSF54675">
    <property type="entry name" value="Nicotinate/Quinolinate PRTase N-terminal domain-like"/>
    <property type="match status" value="1"/>
</dbReference>
<comment type="subunit">
    <text evidence="4">Hexamer formed by 3 homodimers.</text>
</comment>
<dbReference type="SUPFAM" id="SSF51690">
    <property type="entry name" value="Nicotinate/Quinolinate PRTase C-terminal domain-like"/>
    <property type="match status" value="1"/>
</dbReference>
<dbReference type="NCBIfam" id="TIGR00078">
    <property type="entry name" value="nadC"/>
    <property type="match status" value="1"/>
</dbReference>
<comment type="function">
    <text evidence="1">Involved in the catabolism of quinolinic acid (QA).</text>
</comment>
<dbReference type="FunFam" id="3.20.20.70:FF:000030">
    <property type="entry name" value="Nicotinate-nucleotide pyrophosphorylase, carboxylating"/>
    <property type="match status" value="1"/>
</dbReference>
<dbReference type="EC" id="2.4.2.19" evidence="5"/>
<dbReference type="GO" id="GO:0034213">
    <property type="term" value="P:quinolinate catabolic process"/>
    <property type="evidence" value="ECO:0007669"/>
    <property type="project" value="TreeGrafter"/>
</dbReference>
<protein>
    <recommendedName>
        <fullName evidence="11">Probable nicotinate-nucleotide pyrophosphorylase [carboxylating]</fullName>
        <ecNumber evidence="5">2.4.2.19</ecNumber>
    </recommendedName>
    <alternativeName>
        <fullName evidence="9">Quinolinate phosphoribosyltransferase [decarboxylating]</fullName>
    </alternativeName>
</protein>
<evidence type="ECO:0000256" key="3">
    <source>
        <dbReference type="ARBA" id="ARBA00009400"/>
    </source>
</evidence>
<evidence type="ECO:0000259" key="13">
    <source>
        <dbReference type="Pfam" id="PF01729"/>
    </source>
</evidence>
<evidence type="ECO:0000256" key="11">
    <source>
        <dbReference type="ARBA" id="ARBA00069173"/>
    </source>
</evidence>
<dbReference type="Proteomes" id="UP000028875">
    <property type="component" value="Unassembled WGS sequence"/>
</dbReference>
<dbReference type="Pfam" id="PF01729">
    <property type="entry name" value="QRPTase_C"/>
    <property type="match status" value="1"/>
</dbReference>
<dbReference type="InterPro" id="IPR002638">
    <property type="entry name" value="Quinolinate_PRibosylTrfase_C"/>
</dbReference>
<evidence type="ECO:0000259" key="14">
    <source>
        <dbReference type="Pfam" id="PF02749"/>
    </source>
</evidence>
<keyword evidence="6" id="KW-0662">Pyridine nucleotide biosynthesis</keyword>
<dbReference type="GO" id="GO:0005737">
    <property type="term" value="C:cytoplasm"/>
    <property type="evidence" value="ECO:0007669"/>
    <property type="project" value="TreeGrafter"/>
</dbReference>
<dbReference type="InterPro" id="IPR027277">
    <property type="entry name" value="NadC/ModD"/>
</dbReference>
<dbReference type="AlphaFoldDB" id="A0A024QGL9"/>
<dbReference type="STRING" id="1462526.BN990_03443"/>
<evidence type="ECO:0000256" key="2">
    <source>
        <dbReference type="ARBA" id="ARBA00004893"/>
    </source>
</evidence>
<evidence type="ECO:0000256" key="8">
    <source>
        <dbReference type="ARBA" id="ARBA00022679"/>
    </source>
</evidence>
<evidence type="ECO:0000256" key="1">
    <source>
        <dbReference type="ARBA" id="ARBA00003237"/>
    </source>
</evidence>
<gene>
    <name evidence="15" type="primary">nadC</name>
    <name evidence="15" type="ORF">BN990_03443</name>
</gene>
<dbReference type="InterPro" id="IPR037128">
    <property type="entry name" value="Quinolinate_PRibosylTase_N_sf"/>
</dbReference>
<evidence type="ECO:0000256" key="4">
    <source>
        <dbReference type="ARBA" id="ARBA00011218"/>
    </source>
</evidence>
<comment type="caution">
    <text evidence="15">The sequence shown here is derived from an EMBL/GenBank/DDBJ whole genome shotgun (WGS) entry which is preliminary data.</text>
</comment>
<evidence type="ECO:0000313" key="16">
    <source>
        <dbReference type="Proteomes" id="UP000028875"/>
    </source>
</evidence>
<dbReference type="PANTHER" id="PTHR32179:SF3">
    <property type="entry name" value="NICOTINATE-NUCLEOTIDE PYROPHOSPHORYLASE [CARBOXYLATING]"/>
    <property type="match status" value="1"/>
</dbReference>
<dbReference type="PIRSF" id="PIRSF006250">
    <property type="entry name" value="NadC_ModD"/>
    <property type="match status" value="1"/>
</dbReference>
<dbReference type="InterPro" id="IPR013785">
    <property type="entry name" value="Aldolase_TIM"/>
</dbReference>
<evidence type="ECO:0000256" key="12">
    <source>
        <dbReference type="PIRNR" id="PIRNR006250"/>
    </source>
</evidence>
<keyword evidence="16" id="KW-1185">Reference proteome</keyword>
<dbReference type="InterPro" id="IPR036068">
    <property type="entry name" value="Nicotinate_pribotase-like_C"/>
</dbReference>
<name>A0A024QGL9_9BACI</name>
<dbReference type="PANTHER" id="PTHR32179">
    <property type="entry name" value="NICOTINATE-NUCLEOTIDE PYROPHOSPHORYLASE [CARBOXYLATING]"/>
    <property type="match status" value="1"/>
</dbReference>
<dbReference type="EMBL" id="CCDP010000002">
    <property type="protein sequence ID" value="CDQ41091.1"/>
    <property type="molecule type" value="Genomic_DNA"/>
</dbReference>
<comment type="pathway">
    <text evidence="2">Cofactor biosynthesis; NAD(+) biosynthesis; nicotinate D-ribonucleotide from quinolinate: step 1/1.</text>
</comment>
<dbReference type="CDD" id="cd01572">
    <property type="entry name" value="QPRTase"/>
    <property type="match status" value="1"/>
</dbReference>
<evidence type="ECO:0000256" key="10">
    <source>
        <dbReference type="ARBA" id="ARBA00047445"/>
    </source>
</evidence>
<dbReference type="eggNOG" id="COG0157">
    <property type="taxonomic scope" value="Bacteria"/>
</dbReference>
<dbReference type="Pfam" id="PF02749">
    <property type="entry name" value="QRPTase_N"/>
    <property type="match status" value="1"/>
</dbReference>
<sequence length="284" mass="31144">MINNIKLKSMLESFFIEDIGDGDITTQYLFDSKQMGEMQLIAKSPGIFCGEEIINRGVPIINPMVHSQLFVKNGDKVVEGTEIARIHGPIKDLLQAERVVLNLIQRMSGIATLTAHAVDVITGTEARICDTRKTTPGLRMLEKHAVRCGGGFNHRLSLADAVMIKDNHIAYAGSITNAIRNLKNGLGHTIKIEVEIETEDQLVEAAANNVDIIMFDNCSPQTIKQWIHHVPNNITTEASGGITMDQLYNYATSGVDFISLGYLTHSASGLDISAQVRAENQMAK</sequence>
<dbReference type="GO" id="GO:0009435">
    <property type="term" value="P:NAD+ biosynthetic process"/>
    <property type="evidence" value="ECO:0007669"/>
    <property type="project" value="UniProtKB-UniPathway"/>
</dbReference>
<dbReference type="FunFam" id="3.90.1170.20:FF:000001">
    <property type="entry name" value="Nicotinate-nucleotide diphosphorylase (Carboxylating)"/>
    <property type="match status" value="1"/>
</dbReference>
<dbReference type="GO" id="GO:0004514">
    <property type="term" value="F:nicotinate-nucleotide diphosphorylase (carboxylating) activity"/>
    <property type="evidence" value="ECO:0007669"/>
    <property type="project" value="UniProtKB-EC"/>
</dbReference>